<accession>A0A9X2IVG7</accession>
<dbReference type="EMBL" id="JAMRXG010000004">
    <property type="protein sequence ID" value="MCM6773887.1"/>
    <property type="molecule type" value="Genomic_DNA"/>
</dbReference>
<keyword evidence="6" id="KW-1185">Reference proteome</keyword>
<reference evidence="5" key="1">
    <citation type="submission" date="2022-06" db="EMBL/GenBank/DDBJ databases">
        <title>Novel species in genus nocardia.</title>
        <authorList>
            <person name="Li F."/>
        </authorList>
    </citation>
    <scope>NUCLEOTIDE SEQUENCE</scope>
    <source>
        <strain evidence="5">CDC141</strain>
    </source>
</reference>
<evidence type="ECO:0000259" key="4">
    <source>
        <dbReference type="Pfam" id="PF22020"/>
    </source>
</evidence>
<dbReference type="Gene3D" id="3.30.2130.30">
    <property type="match status" value="1"/>
</dbReference>
<dbReference type="RefSeq" id="WP_251910964.1">
    <property type="nucleotide sequence ID" value="NZ_JAMRXG010000004.1"/>
</dbReference>
<dbReference type="InterPro" id="IPR029063">
    <property type="entry name" value="SAM-dependent_MTases_sf"/>
</dbReference>
<proteinExistence type="predicted"/>
<dbReference type="PRINTS" id="PR00507">
    <property type="entry name" value="N12N6MTFRASE"/>
</dbReference>
<sequence>MSIRLVARCLRGLESVVAAEILRLGLGTVTEMSHREVHFHTSRPDPMIIRLRTADDVFLLARSGPDIGSGRASVAALAELAADLDAAALCESRRLCGGAAGLGDGVEVSASFLGRRNFNRYDVEDAVGRALAERTGLAYLSRRNGNRPTVCRGGWRVGLDGRRAQLLLRVAERPLHRRAYKRQSVPGSLHPPLAAAMAQLADIRPGHRVLDPCCGAGTLLIEAAHQQADASYRGFDLDPVAVSAARSNALRHMDIERADAADLPIATSEVDRILCNPPWGEQVPARGLLATAHPRLWSELHRVLESDGVAVVLIPDTRELRTTIHAGLVPTHVQQLRVAGRHSYLTRLTPVAHTHSSRALRADLPGGT</sequence>
<dbReference type="PANTHER" id="PTHR14911">
    <property type="entry name" value="THUMP DOMAIN-CONTAINING"/>
    <property type="match status" value="1"/>
</dbReference>
<evidence type="ECO:0000313" key="5">
    <source>
        <dbReference type="EMBL" id="MCM6773887.1"/>
    </source>
</evidence>
<dbReference type="InterPro" id="IPR000241">
    <property type="entry name" value="RlmKL-like_Mtase"/>
</dbReference>
<organism evidence="5 6">
    <name type="scientific">Nocardia pulmonis</name>
    <dbReference type="NCBI Taxonomy" id="2951408"/>
    <lineage>
        <taxon>Bacteria</taxon>
        <taxon>Bacillati</taxon>
        <taxon>Actinomycetota</taxon>
        <taxon>Actinomycetes</taxon>
        <taxon>Mycobacteriales</taxon>
        <taxon>Nocardiaceae</taxon>
        <taxon>Nocardia</taxon>
    </lineage>
</organism>
<comment type="caution">
    <text evidence="5">The sequence shown here is derived from an EMBL/GenBank/DDBJ whole genome shotgun (WGS) entry which is preliminary data.</text>
</comment>
<name>A0A9X2IVG7_9NOCA</name>
<protein>
    <submittedName>
        <fullName evidence="5">Methyltransferase domain-containing protein</fullName>
    </submittedName>
</protein>
<feature type="domain" description="RlmL ferredoxin-like" evidence="4">
    <location>
        <begin position="5"/>
        <end position="55"/>
    </location>
</feature>
<dbReference type="Pfam" id="PF01170">
    <property type="entry name" value="UPF0020"/>
    <property type="match status" value="1"/>
</dbReference>
<dbReference type="CDD" id="cd02440">
    <property type="entry name" value="AdoMet_MTases"/>
    <property type="match status" value="1"/>
</dbReference>
<keyword evidence="2" id="KW-0808">Transferase</keyword>
<keyword evidence="1 5" id="KW-0489">Methyltransferase</keyword>
<dbReference type="SUPFAM" id="SSF53335">
    <property type="entry name" value="S-adenosyl-L-methionine-dependent methyltransferases"/>
    <property type="match status" value="1"/>
</dbReference>
<dbReference type="InterPro" id="IPR054170">
    <property type="entry name" value="RlmL_1st"/>
</dbReference>
<feature type="domain" description="Ribosomal RNA large subunit methyltransferase K/L-like methyltransferase" evidence="3">
    <location>
        <begin position="178"/>
        <end position="325"/>
    </location>
</feature>
<dbReference type="Gene3D" id="3.40.50.150">
    <property type="entry name" value="Vaccinia Virus protein VP39"/>
    <property type="match status" value="1"/>
</dbReference>
<dbReference type="Proteomes" id="UP001139157">
    <property type="component" value="Unassembled WGS sequence"/>
</dbReference>
<dbReference type="PANTHER" id="PTHR14911:SF13">
    <property type="entry name" value="TRNA (GUANINE(6)-N2)-METHYLTRANSFERASE THUMP3"/>
    <property type="match status" value="1"/>
</dbReference>
<dbReference type="GO" id="GO:0016423">
    <property type="term" value="F:tRNA (guanine) methyltransferase activity"/>
    <property type="evidence" value="ECO:0007669"/>
    <property type="project" value="TreeGrafter"/>
</dbReference>
<evidence type="ECO:0000259" key="3">
    <source>
        <dbReference type="Pfam" id="PF01170"/>
    </source>
</evidence>
<evidence type="ECO:0000313" key="6">
    <source>
        <dbReference type="Proteomes" id="UP001139157"/>
    </source>
</evidence>
<gene>
    <name evidence="5" type="ORF">NDR86_10435</name>
</gene>
<evidence type="ECO:0000256" key="1">
    <source>
        <dbReference type="ARBA" id="ARBA00022603"/>
    </source>
</evidence>
<dbReference type="GO" id="GO:0030488">
    <property type="term" value="P:tRNA methylation"/>
    <property type="evidence" value="ECO:0007669"/>
    <property type="project" value="TreeGrafter"/>
</dbReference>
<dbReference type="AlphaFoldDB" id="A0A9X2IVG7"/>
<evidence type="ECO:0000256" key="2">
    <source>
        <dbReference type="ARBA" id="ARBA00022679"/>
    </source>
</evidence>
<dbReference type="Pfam" id="PF22020">
    <property type="entry name" value="RlmL_1st"/>
    <property type="match status" value="1"/>
</dbReference>